<evidence type="ECO:0000313" key="7">
    <source>
        <dbReference type="EMBL" id="MDQ8936538.1"/>
    </source>
</evidence>
<dbReference type="CDD" id="cd00609">
    <property type="entry name" value="AAT_like"/>
    <property type="match status" value="1"/>
</dbReference>
<comment type="similarity">
    <text evidence="1">In the C-terminal section; belongs to the class-I pyridoxal-phosphate-dependent aminotransferase family.</text>
</comment>
<dbReference type="CDD" id="cd07377">
    <property type="entry name" value="WHTH_GntR"/>
    <property type="match status" value="1"/>
</dbReference>
<dbReference type="SMART" id="SM00345">
    <property type="entry name" value="HTH_GNTR"/>
    <property type="match status" value="1"/>
</dbReference>
<dbReference type="InterPro" id="IPR015424">
    <property type="entry name" value="PyrdxlP-dep_Trfase"/>
</dbReference>
<dbReference type="PROSITE" id="PS50949">
    <property type="entry name" value="HTH_GNTR"/>
    <property type="match status" value="1"/>
</dbReference>
<dbReference type="SUPFAM" id="SSF46785">
    <property type="entry name" value="Winged helix' DNA-binding domain"/>
    <property type="match status" value="1"/>
</dbReference>
<dbReference type="InterPro" id="IPR036388">
    <property type="entry name" value="WH-like_DNA-bd_sf"/>
</dbReference>
<name>A0AAW8JAC7_9GAMM</name>
<keyword evidence="2" id="KW-0663">Pyridoxal phosphate</keyword>
<keyword evidence="7" id="KW-0032">Aminotransferase</keyword>
<comment type="caution">
    <text evidence="7">The sequence shown here is derived from an EMBL/GenBank/DDBJ whole genome shotgun (WGS) entry which is preliminary data.</text>
</comment>
<dbReference type="InterPro" id="IPR051446">
    <property type="entry name" value="HTH_trans_reg/aminotransferase"/>
</dbReference>
<protein>
    <submittedName>
        <fullName evidence="7">PLP-dependent aminotransferase family protein</fullName>
    </submittedName>
</protein>
<feature type="domain" description="HTH gntR-type" evidence="6">
    <location>
        <begin position="31"/>
        <end position="99"/>
    </location>
</feature>
<dbReference type="GO" id="GO:0008483">
    <property type="term" value="F:transaminase activity"/>
    <property type="evidence" value="ECO:0007669"/>
    <property type="project" value="UniProtKB-KW"/>
</dbReference>
<keyword evidence="7" id="KW-0808">Transferase</keyword>
<dbReference type="AlphaFoldDB" id="A0AAW8JAC7"/>
<dbReference type="SUPFAM" id="SSF53383">
    <property type="entry name" value="PLP-dependent transferases"/>
    <property type="match status" value="1"/>
</dbReference>
<dbReference type="GO" id="GO:0003677">
    <property type="term" value="F:DNA binding"/>
    <property type="evidence" value="ECO:0007669"/>
    <property type="project" value="UniProtKB-KW"/>
</dbReference>
<dbReference type="GO" id="GO:0030170">
    <property type="term" value="F:pyridoxal phosphate binding"/>
    <property type="evidence" value="ECO:0007669"/>
    <property type="project" value="InterPro"/>
</dbReference>
<reference evidence="7" key="1">
    <citation type="submission" date="2023-08" db="EMBL/GenBank/DDBJ databases">
        <title>Emergence of clinically-relevant ST2 carbapenem-resistant Acinetobacter baumannii strains in hospital sewages in Zhejiang, East of China.</title>
        <authorList>
            <person name="Kaichao C."/>
            <person name="Zhang R."/>
        </authorList>
    </citation>
    <scope>NUCLEOTIDE SEQUENCE</scope>
    <source>
        <strain evidence="7">M-RB-37</strain>
    </source>
</reference>
<gene>
    <name evidence="7" type="ORF">RFH47_12505</name>
</gene>
<dbReference type="Pfam" id="PF00155">
    <property type="entry name" value="Aminotran_1_2"/>
    <property type="match status" value="1"/>
</dbReference>
<dbReference type="Pfam" id="PF00392">
    <property type="entry name" value="GntR"/>
    <property type="match status" value="1"/>
</dbReference>
<dbReference type="InterPro" id="IPR004839">
    <property type="entry name" value="Aminotransferase_I/II_large"/>
</dbReference>
<dbReference type="Gene3D" id="1.10.10.10">
    <property type="entry name" value="Winged helix-like DNA-binding domain superfamily/Winged helix DNA-binding domain"/>
    <property type="match status" value="1"/>
</dbReference>
<organism evidence="7 8">
    <name type="scientific">Acinetobacter rudis</name>
    <dbReference type="NCBI Taxonomy" id="632955"/>
    <lineage>
        <taxon>Bacteria</taxon>
        <taxon>Pseudomonadati</taxon>
        <taxon>Pseudomonadota</taxon>
        <taxon>Gammaproteobacteria</taxon>
        <taxon>Moraxellales</taxon>
        <taxon>Moraxellaceae</taxon>
        <taxon>Acinetobacter</taxon>
    </lineage>
</organism>
<keyword evidence="3" id="KW-0805">Transcription regulation</keyword>
<dbReference type="InterPro" id="IPR000524">
    <property type="entry name" value="Tscrpt_reg_HTH_GntR"/>
</dbReference>
<dbReference type="PANTHER" id="PTHR46577:SF1">
    <property type="entry name" value="HTH-TYPE TRANSCRIPTIONAL REGULATORY PROTEIN GABR"/>
    <property type="match status" value="1"/>
</dbReference>
<evidence type="ECO:0000256" key="2">
    <source>
        <dbReference type="ARBA" id="ARBA00022898"/>
    </source>
</evidence>
<evidence type="ECO:0000256" key="4">
    <source>
        <dbReference type="ARBA" id="ARBA00023125"/>
    </source>
</evidence>
<evidence type="ECO:0000256" key="5">
    <source>
        <dbReference type="ARBA" id="ARBA00023163"/>
    </source>
</evidence>
<dbReference type="PANTHER" id="PTHR46577">
    <property type="entry name" value="HTH-TYPE TRANSCRIPTIONAL REGULATORY PROTEIN GABR"/>
    <property type="match status" value="1"/>
</dbReference>
<evidence type="ECO:0000256" key="3">
    <source>
        <dbReference type="ARBA" id="ARBA00023015"/>
    </source>
</evidence>
<dbReference type="InterPro" id="IPR015421">
    <property type="entry name" value="PyrdxlP-dep_Trfase_major"/>
</dbReference>
<keyword evidence="5" id="KW-0804">Transcription</keyword>
<dbReference type="Gene3D" id="3.40.640.10">
    <property type="entry name" value="Type I PLP-dependent aspartate aminotransferase-like (Major domain)"/>
    <property type="match status" value="1"/>
</dbReference>
<dbReference type="InterPro" id="IPR036390">
    <property type="entry name" value="WH_DNA-bd_sf"/>
</dbReference>
<dbReference type="GO" id="GO:0003700">
    <property type="term" value="F:DNA-binding transcription factor activity"/>
    <property type="evidence" value="ECO:0007669"/>
    <property type="project" value="InterPro"/>
</dbReference>
<dbReference type="Proteomes" id="UP001243844">
    <property type="component" value="Unassembled WGS sequence"/>
</dbReference>
<evidence type="ECO:0000256" key="1">
    <source>
        <dbReference type="ARBA" id="ARBA00005384"/>
    </source>
</evidence>
<sequence length="511" mass="57784">MPSKKQAENTSSKTRKKKVSVEFPHLLLQHGKIHQQFYQALKQQILTGQVRPGSKLPSSRSLAEMMSISRNSVLAGFDRLIDEGYLVSRAGSGTYVAQHIPDELIDSVKTPTPTPQTTTELPLQLNPQMQLLDNLWNKVVPRPNGQQIFSIGVGCNDLFPEQLWGRLLGRAWRHYRHWSPLSQDAFGFEPLRQSIAQYVSTTRGLNCDASQILIVNGTQQAMNLTAKVLLQQGDEVCLDEPGYDGALGVFQAAGATVHPVKGDQHGMDIEAAIQHYPQTKLLFTAPSHQYPLGGTLSLQRRLLLLDWAAKQQLWIFEDDYNSEFRYNARPIQALQGLDQHQRVIYAGTFSKMMYPEFRLGFLVVPPQLIHAFKLAKHYADTRTGYLEQAALHLFIAEGHYARHVRRVRKACYERQQSLITALQQYLPQFKIQVDDSGIHLICYLPQGMTEQQIIEHCQEYDLGLQPLSRYRQVASTEQALLLGFAAHPKAQLIEAVKRLKCIVDKIETANA</sequence>
<dbReference type="RefSeq" id="WP_308981773.1">
    <property type="nucleotide sequence ID" value="NZ_JAVIDL010000026.1"/>
</dbReference>
<proteinExistence type="inferred from homology"/>
<evidence type="ECO:0000259" key="6">
    <source>
        <dbReference type="PROSITE" id="PS50949"/>
    </source>
</evidence>
<evidence type="ECO:0000313" key="8">
    <source>
        <dbReference type="Proteomes" id="UP001243844"/>
    </source>
</evidence>
<accession>A0AAW8JAC7</accession>
<dbReference type="EMBL" id="JAVIDL010000026">
    <property type="protein sequence ID" value="MDQ8936538.1"/>
    <property type="molecule type" value="Genomic_DNA"/>
</dbReference>
<keyword evidence="4" id="KW-0238">DNA-binding</keyword>